<dbReference type="Gene3D" id="2.40.50.140">
    <property type="entry name" value="Nucleic acid-binding proteins"/>
    <property type="match status" value="1"/>
</dbReference>
<evidence type="ECO:0000256" key="2">
    <source>
        <dbReference type="ARBA" id="ARBA00008912"/>
    </source>
</evidence>
<dbReference type="EMBL" id="CAJHUC010002062">
    <property type="protein sequence ID" value="CAD7703093.1"/>
    <property type="molecule type" value="Genomic_DNA"/>
</dbReference>
<dbReference type="GO" id="GO:0005665">
    <property type="term" value="C:RNA polymerase II, core complex"/>
    <property type="evidence" value="ECO:0007669"/>
    <property type="project" value="TreeGrafter"/>
</dbReference>
<comment type="similarity">
    <text evidence="2">Belongs to the eukaryotic RPB8 RNA polymerase subunit family.</text>
</comment>
<accession>A0A8S1J770</accession>
<protein>
    <recommendedName>
        <fullName evidence="6">DNA-directed RNA polymerases I, II, and III subunit RPABC3</fullName>
    </recommendedName>
</protein>
<dbReference type="AlphaFoldDB" id="A0A8S1J770"/>
<dbReference type="PIRSF" id="PIRSF000779">
    <property type="entry name" value="RNA_pol_Rpb8"/>
    <property type="match status" value="1"/>
</dbReference>
<dbReference type="GO" id="GO:0003899">
    <property type="term" value="F:DNA-directed RNA polymerase activity"/>
    <property type="evidence" value="ECO:0007669"/>
    <property type="project" value="InterPro"/>
</dbReference>
<dbReference type="Pfam" id="PF03870">
    <property type="entry name" value="RNA_pol_Rpb8"/>
    <property type="match status" value="1"/>
</dbReference>
<comment type="caution">
    <text evidence="4">The sequence shown here is derived from an EMBL/GenBank/DDBJ whole genome shotgun (WGS) entry which is preliminary data.</text>
</comment>
<proteinExistence type="inferred from homology"/>
<dbReference type="GO" id="GO:0005666">
    <property type="term" value="C:RNA polymerase III complex"/>
    <property type="evidence" value="ECO:0007669"/>
    <property type="project" value="TreeGrafter"/>
</dbReference>
<dbReference type="OrthoDB" id="20018at2759"/>
<evidence type="ECO:0008006" key="6">
    <source>
        <dbReference type="Google" id="ProtNLM"/>
    </source>
</evidence>
<keyword evidence="3" id="KW-0539">Nucleus</keyword>
<dbReference type="SUPFAM" id="SSF50249">
    <property type="entry name" value="Nucleic acid-binding proteins"/>
    <property type="match status" value="1"/>
</dbReference>
<comment type="subcellular location">
    <subcellularLocation>
        <location evidence="1">Nucleus</location>
    </subcellularLocation>
</comment>
<gene>
    <name evidence="4" type="ORF">OSTQU699_LOCUS8450</name>
</gene>
<dbReference type="GO" id="GO:0005736">
    <property type="term" value="C:RNA polymerase I complex"/>
    <property type="evidence" value="ECO:0007669"/>
    <property type="project" value="TreeGrafter"/>
</dbReference>
<name>A0A8S1J770_9CHLO</name>
<evidence type="ECO:0000256" key="1">
    <source>
        <dbReference type="ARBA" id="ARBA00004123"/>
    </source>
</evidence>
<organism evidence="4 5">
    <name type="scientific">Ostreobium quekettii</name>
    <dbReference type="NCBI Taxonomy" id="121088"/>
    <lineage>
        <taxon>Eukaryota</taxon>
        <taxon>Viridiplantae</taxon>
        <taxon>Chlorophyta</taxon>
        <taxon>core chlorophytes</taxon>
        <taxon>Ulvophyceae</taxon>
        <taxon>TCBD clade</taxon>
        <taxon>Bryopsidales</taxon>
        <taxon>Ostreobineae</taxon>
        <taxon>Ostreobiaceae</taxon>
        <taxon>Ostreobium</taxon>
    </lineage>
</organism>
<dbReference type="InterPro" id="IPR012340">
    <property type="entry name" value="NA-bd_OB-fold"/>
</dbReference>
<evidence type="ECO:0000313" key="5">
    <source>
        <dbReference type="Proteomes" id="UP000708148"/>
    </source>
</evidence>
<reference evidence="4" key="1">
    <citation type="submission" date="2020-12" db="EMBL/GenBank/DDBJ databases">
        <authorList>
            <person name="Iha C."/>
        </authorList>
    </citation>
    <scope>NUCLEOTIDE SEQUENCE</scope>
</reference>
<evidence type="ECO:0000313" key="4">
    <source>
        <dbReference type="EMBL" id="CAD7703093.1"/>
    </source>
</evidence>
<sequence length="110" mass="12196">MDLKLDINTDIYPISVGEKLSMALADTLKLDGSATSALYEPQQFFAGTKNLMDKYECVMYGKIFKMRDGDEGKTDVYASFGGLLMLLSGDPQKLAGLEVDENVYLLLRKV</sequence>
<dbReference type="InterPro" id="IPR005570">
    <property type="entry name" value="RPABC3"/>
</dbReference>
<dbReference type="GO" id="GO:0006351">
    <property type="term" value="P:DNA-templated transcription"/>
    <property type="evidence" value="ECO:0007669"/>
    <property type="project" value="InterPro"/>
</dbReference>
<dbReference type="Proteomes" id="UP000708148">
    <property type="component" value="Unassembled WGS sequence"/>
</dbReference>
<dbReference type="PANTHER" id="PTHR10917">
    <property type="entry name" value="DNA-DIRECTED RNA POLYMERASES I, II, AND III SUBUNIT RPABC3"/>
    <property type="match status" value="1"/>
</dbReference>
<keyword evidence="5" id="KW-1185">Reference proteome</keyword>
<evidence type="ECO:0000256" key="3">
    <source>
        <dbReference type="ARBA" id="ARBA00023242"/>
    </source>
</evidence>
<dbReference type="PANTHER" id="PTHR10917:SF0">
    <property type="entry name" value="DNA-DIRECTED RNA POLYMERASES I, II, AND III SUBUNIT RPABC3"/>
    <property type="match status" value="1"/>
</dbReference>
<dbReference type="SMART" id="SM00658">
    <property type="entry name" value="RPOL8c"/>
    <property type="match status" value="1"/>
</dbReference>